<dbReference type="Pfam" id="PF12796">
    <property type="entry name" value="Ank_2"/>
    <property type="match status" value="1"/>
</dbReference>
<evidence type="ECO:0000313" key="4">
    <source>
        <dbReference type="Proteomes" id="UP000186096"/>
    </source>
</evidence>
<dbReference type="Gene3D" id="1.25.40.20">
    <property type="entry name" value="Ankyrin repeat-containing domain"/>
    <property type="match status" value="1"/>
</dbReference>
<organism evidence="3 4">
    <name type="scientific">Microbispora rosea</name>
    <dbReference type="NCBI Taxonomy" id="58117"/>
    <lineage>
        <taxon>Bacteria</taxon>
        <taxon>Bacillati</taxon>
        <taxon>Actinomycetota</taxon>
        <taxon>Actinomycetes</taxon>
        <taxon>Streptosporangiales</taxon>
        <taxon>Streptosporangiaceae</taxon>
        <taxon>Microbispora</taxon>
    </lineage>
</organism>
<feature type="repeat" description="ANK" evidence="1">
    <location>
        <begin position="38"/>
        <end position="65"/>
    </location>
</feature>
<feature type="region of interest" description="Disordered" evidence="2">
    <location>
        <begin position="1"/>
        <end position="33"/>
    </location>
</feature>
<dbReference type="STRING" id="58117.SAMN05421833_10583"/>
<dbReference type="InterPro" id="IPR002110">
    <property type="entry name" value="Ankyrin_rpt"/>
</dbReference>
<reference evidence="4" key="1">
    <citation type="submission" date="2017-01" db="EMBL/GenBank/DDBJ databases">
        <authorList>
            <person name="Varghese N."/>
            <person name="Submissions S."/>
        </authorList>
    </citation>
    <scope>NUCLEOTIDE SEQUENCE [LARGE SCALE GENOMIC DNA]</scope>
    <source>
        <strain evidence="4">ATCC 12950</strain>
    </source>
</reference>
<accession>A0A1N6XAP0</accession>
<dbReference type="Proteomes" id="UP000186096">
    <property type="component" value="Unassembled WGS sequence"/>
</dbReference>
<keyword evidence="4" id="KW-1185">Reference proteome</keyword>
<gene>
    <name evidence="3" type="ORF">SAMN05421833_10583</name>
</gene>
<dbReference type="EMBL" id="FTNI01000005">
    <property type="protein sequence ID" value="SIQ99415.1"/>
    <property type="molecule type" value="Genomic_DNA"/>
</dbReference>
<name>A0A1N6XAP0_9ACTN</name>
<evidence type="ECO:0000313" key="3">
    <source>
        <dbReference type="EMBL" id="SIQ99415.1"/>
    </source>
</evidence>
<dbReference type="RefSeq" id="WP_076434134.1">
    <property type="nucleotide sequence ID" value="NZ_FTNI01000005.1"/>
</dbReference>
<evidence type="ECO:0000256" key="2">
    <source>
        <dbReference type="SAM" id="MobiDB-lite"/>
    </source>
</evidence>
<dbReference type="SMART" id="SM00248">
    <property type="entry name" value="ANK"/>
    <property type="match status" value="2"/>
</dbReference>
<dbReference type="OrthoDB" id="3283992at2"/>
<keyword evidence="1" id="KW-0040">ANK repeat</keyword>
<dbReference type="SUPFAM" id="SSF48403">
    <property type="entry name" value="Ankyrin repeat"/>
    <property type="match status" value="1"/>
</dbReference>
<dbReference type="PROSITE" id="PS50088">
    <property type="entry name" value="ANK_REPEAT"/>
    <property type="match status" value="1"/>
</dbReference>
<proteinExistence type="predicted"/>
<feature type="compositionally biased region" description="Basic and acidic residues" evidence="2">
    <location>
        <begin position="1"/>
        <end position="24"/>
    </location>
</feature>
<sequence>MSRRTEHLAARGLDPESIRSRLEGGGDQGYPRTLDDDLHEAAYEGVAEAIEVLVAHGADVESSGVWETPLWTAVCWGHRDATAALLRAGADPWRPVVAGRSAADIALTGPLADLFAALPGAPARDVGLLRRQAEADALVAAYDSWETYCGEGDGFAFVAGIDEDSAIHRLGLDPAGCPLVDEDEYMDVGPSLGAAALWLGRPPGSAGVVVYSAISFDPGADELWGPLSSPGPAVSIVTNMIVDTTIEVWRDGAEIRYLQSSQRPEADMLPEEWLCRFYDHSTASPGGLARGLALAALLTGVEVTEDWLFHAPKRLVILPE</sequence>
<evidence type="ECO:0000256" key="1">
    <source>
        <dbReference type="PROSITE-ProRule" id="PRU00023"/>
    </source>
</evidence>
<protein>
    <submittedName>
        <fullName evidence="3">Uncharacterized protein</fullName>
    </submittedName>
</protein>
<dbReference type="AlphaFoldDB" id="A0A1N6XAP0"/>
<dbReference type="InterPro" id="IPR036770">
    <property type="entry name" value="Ankyrin_rpt-contain_sf"/>
</dbReference>